<dbReference type="GO" id="GO:0003677">
    <property type="term" value="F:DNA binding"/>
    <property type="evidence" value="ECO:0007669"/>
    <property type="project" value="InterPro"/>
</dbReference>
<dbReference type="PANTHER" id="PTHR13408">
    <property type="entry name" value="DNA-DIRECTED RNA POLYMERASE III"/>
    <property type="match status" value="1"/>
</dbReference>
<evidence type="ECO:0000256" key="5">
    <source>
        <dbReference type="SAM" id="MobiDB-lite"/>
    </source>
</evidence>
<dbReference type="GeneID" id="63690011"/>
<feature type="compositionally biased region" description="Basic and acidic residues" evidence="5">
    <location>
        <begin position="42"/>
        <end position="51"/>
    </location>
</feature>
<keyword evidence="2" id="KW-0240">DNA-directed RNA polymerase</keyword>
<reference evidence="6 7" key="1">
    <citation type="journal article" date="2012" name="Science">
        <title>The Paleozoic origin of enzymatic lignin decomposition reconstructed from 31 fungal genomes.</title>
        <authorList>
            <person name="Floudas D."/>
            <person name="Binder M."/>
            <person name="Riley R."/>
            <person name="Barry K."/>
            <person name="Blanchette R.A."/>
            <person name="Henrissat B."/>
            <person name="Martinez A.T."/>
            <person name="Otillar R."/>
            <person name="Spatafora J.W."/>
            <person name="Yadav J.S."/>
            <person name="Aerts A."/>
            <person name="Benoit I."/>
            <person name="Boyd A."/>
            <person name="Carlson A."/>
            <person name="Copeland A."/>
            <person name="Coutinho P.M."/>
            <person name="de Vries R.P."/>
            <person name="Ferreira P."/>
            <person name="Findley K."/>
            <person name="Foster B."/>
            <person name="Gaskell J."/>
            <person name="Glotzer D."/>
            <person name="Gorecki P."/>
            <person name="Heitman J."/>
            <person name="Hesse C."/>
            <person name="Hori C."/>
            <person name="Igarashi K."/>
            <person name="Jurgens J.A."/>
            <person name="Kallen N."/>
            <person name="Kersten P."/>
            <person name="Kohler A."/>
            <person name="Kuees U."/>
            <person name="Kumar T.K.A."/>
            <person name="Kuo A."/>
            <person name="LaButti K."/>
            <person name="Larrondo L.F."/>
            <person name="Lindquist E."/>
            <person name="Ling A."/>
            <person name="Lombard V."/>
            <person name="Lucas S."/>
            <person name="Lundell T."/>
            <person name="Martin R."/>
            <person name="McLaughlin D.J."/>
            <person name="Morgenstern I."/>
            <person name="Morin E."/>
            <person name="Murat C."/>
            <person name="Nagy L.G."/>
            <person name="Nolan M."/>
            <person name="Ohm R.A."/>
            <person name="Patyshakuliyeva A."/>
            <person name="Rokas A."/>
            <person name="Ruiz-Duenas F.J."/>
            <person name="Sabat G."/>
            <person name="Salamov A."/>
            <person name="Samejima M."/>
            <person name="Schmutz J."/>
            <person name="Slot J.C."/>
            <person name="St John F."/>
            <person name="Stenlid J."/>
            <person name="Sun H."/>
            <person name="Sun S."/>
            <person name="Syed K."/>
            <person name="Tsang A."/>
            <person name="Wiebenga A."/>
            <person name="Young D."/>
            <person name="Pisabarro A."/>
            <person name="Eastwood D.C."/>
            <person name="Martin F."/>
            <person name="Cullen D."/>
            <person name="Grigoriev I.V."/>
            <person name="Hibbett D.S."/>
        </authorList>
    </citation>
    <scope>NUCLEOTIDE SEQUENCE [LARGE SCALE GENOMIC DNA]</scope>
    <source>
        <strain evidence="6 7">DJM-731 SS1</strain>
    </source>
</reference>
<dbReference type="Proteomes" id="UP000030653">
    <property type="component" value="Unassembled WGS sequence"/>
</dbReference>
<dbReference type="OrthoDB" id="5836119at2759"/>
<gene>
    <name evidence="6" type="ORF">DACRYDRAFT_49862</name>
</gene>
<dbReference type="EMBL" id="JH795859">
    <property type="protein sequence ID" value="EJU03549.1"/>
    <property type="molecule type" value="Genomic_DNA"/>
</dbReference>
<evidence type="ECO:0000256" key="1">
    <source>
        <dbReference type="ARBA" id="ARBA00004123"/>
    </source>
</evidence>
<accession>M5G4C8</accession>
<keyword evidence="4" id="KW-0539">Nucleus</keyword>
<evidence type="ECO:0000313" key="7">
    <source>
        <dbReference type="Proteomes" id="UP000030653"/>
    </source>
</evidence>
<dbReference type="GO" id="GO:0005666">
    <property type="term" value="C:RNA polymerase III complex"/>
    <property type="evidence" value="ECO:0007669"/>
    <property type="project" value="InterPro"/>
</dbReference>
<protein>
    <submittedName>
        <fullName evidence="6">Uncharacterized protein</fullName>
    </submittedName>
</protein>
<comment type="subcellular location">
    <subcellularLocation>
        <location evidence="1">Nucleus</location>
    </subcellularLocation>
</comment>
<feature type="compositionally biased region" description="Low complexity" evidence="5">
    <location>
        <begin position="52"/>
        <end position="65"/>
    </location>
</feature>
<dbReference type="RefSeq" id="XP_040630443.1">
    <property type="nucleotide sequence ID" value="XM_040774949.1"/>
</dbReference>
<dbReference type="OMA" id="NATEFMG"/>
<dbReference type="InterPro" id="IPR007811">
    <property type="entry name" value="RPC4"/>
</dbReference>
<dbReference type="STRING" id="1858805.M5G4C8"/>
<evidence type="ECO:0000313" key="6">
    <source>
        <dbReference type="EMBL" id="EJU03549.1"/>
    </source>
</evidence>
<name>M5G4C8_DACPD</name>
<sequence length="156" mass="16604">MADADAEGNAGQDAPDQGKGKGKEGESATAGGEKQVRFSSGIKHEEHERKPGTSTGTGSVGKGKPIPVDGVIGKMELFADGRVRIVLGEDIALEVHPAAETAFLETLVHLDPQTRELTALGQVERRFVVAPDVDVLLRELEGREIKREAEGVIKLE</sequence>
<dbReference type="Pfam" id="PF05132">
    <property type="entry name" value="RNA_pol_Rpc4"/>
    <property type="match status" value="1"/>
</dbReference>
<keyword evidence="3" id="KW-0804">Transcription</keyword>
<dbReference type="HOGENOM" id="CLU_1686504_0_0_1"/>
<feature type="region of interest" description="Disordered" evidence="5">
    <location>
        <begin position="1"/>
        <end position="66"/>
    </location>
</feature>
<dbReference type="GO" id="GO:0042797">
    <property type="term" value="P:tRNA transcription by RNA polymerase III"/>
    <property type="evidence" value="ECO:0007669"/>
    <property type="project" value="TreeGrafter"/>
</dbReference>
<evidence type="ECO:0000256" key="4">
    <source>
        <dbReference type="ARBA" id="ARBA00023242"/>
    </source>
</evidence>
<dbReference type="AlphaFoldDB" id="M5G4C8"/>
<organism evidence="6 7">
    <name type="scientific">Dacryopinax primogenitus (strain DJM 731)</name>
    <name type="common">Brown rot fungus</name>
    <dbReference type="NCBI Taxonomy" id="1858805"/>
    <lineage>
        <taxon>Eukaryota</taxon>
        <taxon>Fungi</taxon>
        <taxon>Dikarya</taxon>
        <taxon>Basidiomycota</taxon>
        <taxon>Agaricomycotina</taxon>
        <taxon>Dacrymycetes</taxon>
        <taxon>Dacrymycetales</taxon>
        <taxon>Dacrymycetaceae</taxon>
        <taxon>Dacryopinax</taxon>
    </lineage>
</organism>
<keyword evidence="7" id="KW-1185">Reference proteome</keyword>
<dbReference type="PANTHER" id="PTHR13408:SF0">
    <property type="entry name" value="DNA-DIRECTED RNA POLYMERASE III SUBUNIT RPC4"/>
    <property type="match status" value="1"/>
</dbReference>
<feature type="compositionally biased region" description="Basic and acidic residues" evidence="5">
    <location>
        <begin position="16"/>
        <end position="26"/>
    </location>
</feature>
<evidence type="ECO:0000256" key="2">
    <source>
        <dbReference type="ARBA" id="ARBA00022478"/>
    </source>
</evidence>
<evidence type="ECO:0000256" key="3">
    <source>
        <dbReference type="ARBA" id="ARBA00023163"/>
    </source>
</evidence>
<proteinExistence type="predicted"/>